<keyword evidence="1 2" id="KW-0808">Transferase</keyword>
<reference evidence="4 5" key="1">
    <citation type="journal article" date="2020" name="ISME J.">
        <title>Comparative genomics reveals insights into cyanobacterial evolution and habitat adaptation.</title>
        <authorList>
            <person name="Chen M.Y."/>
            <person name="Teng W.K."/>
            <person name="Zhao L."/>
            <person name="Hu C.X."/>
            <person name="Zhou Y.K."/>
            <person name="Han B.P."/>
            <person name="Song L.R."/>
            <person name="Shu W.S."/>
        </authorList>
    </citation>
    <scope>NUCLEOTIDE SEQUENCE [LARGE SCALE GENOMIC DNA]</scope>
    <source>
        <strain evidence="4 5">FACHB-1040</strain>
    </source>
</reference>
<protein>
    <submittedName>
        <fullName evidence="4">2-isopropylmalate synthase</fullName>
    </submittedName>
</protein>
<comment type="caution">
    <text evidence="4">The sequence shown here is derived from an EMBL/GenBank/DDBJ whole genome shotgun (WGS) entry which is preliminary data.</text>
</comment>
<sequence>MLQILDSTLREGEQTPGVYFSPDKKMIIAQFLDQIGVDIIEVGNPAVDREIALAITRISQAGLKAKIGAHSLCKIDHVQKALDCGIDFLGIFFSVSKKRLEQDYNIDLDVAIEKIIEVVTFAKEQKHDLLIRYTAEDTVRSPIENVIAAATAAVKAGVNIISIADTTGYSTPFHPQRSMYFYVKTLKEELGNRGLYPQIEVHCHNDKGLALANALDAYRAGADIIDVATMGLGERAGIVDLAELLINLIDMGEKEKKWQLNYLEELYKFVSQHSHIPIPPHQAITGKNAFTHYAGVHVKAVAKNEELYQSLNPQLLGKQSSFALGMQSGYTAVQLALKQIGQGELAENKDLVDKILQEIKVIAKRGTPIDIEAELPKIIEKFSVATHPFGNDICNLSV</sequence>
<keyword evidence="5" id="KW-1185">Reference proteome</keyword>
<name>A0ABR8BRX3_APHFL</name>
<dbReference type="Gene3D" id="1.10.238.260">
    <property type="match status" value="1"/>
</dbReference>
<dbReference type="InterPro" id="IPR054691">
    <property type="entry name" value="LeuA/HCS_post-cat"/>
</dbReference>
<dbReference type="PANTHER" id="PTHR42880">
    <property type="entry name" value="HOMOCITRATE SYNTHASE"/>
    <property type="match status" value="1"/>
</dbReference>
<evidence type="ECO:0000313" key="4">
    <source>
        <dbReference type="EMBL" id="MBD2276858.1"/>
    </source>
</evidence>
<evidence type="ECO:0000259" key="3">
    <source>
        <dbReference type="PROSITE" id="PS50991"/>
    </source>
</evidence>
<feature type="domain" description="Pyruvate carboxyltransferase" evidence="3">
    <location>
        <begin position="2"/>
        <end position="264"/>
    </location>
</feature>
<evidence type="ECO:0000256" key="1">
    <source>
        <dbReference type="ARBA" id="ARBA00022679"/>
    </source>
</evidence>
<dbReference type="InterPro" id="IPR002034">
    <property type="entry name" value="AIPM/Hcit_synth_CS"/>
</dbReference>
<gene>
    <name evidence="4" type="ORF">H6F99_00545</name>
</gene>
<evidence type="ECO:0000313" key="5">
    <source>
        <dbReference type="Proteomes" id="UP000606721"/>
    </source>
</evidence>
<dbReference type="Gene3D" id="3.20.20.70">
    <property type="entry name" value="Aldolase class I"/>
    <property type="match status" value="1"/>
</dbReference>
<dbReference type="InterPro" id="IPR013785">
    <property type="entry name" value="Aldolase_TIM"/>
</dbReference>
<dbReference type="PROSITE" id="PS50991">
    <property type="entry name" value="PYR_CT"/>
    <property type="match status" value="1"/>
</dbReference>
<comment type="similarity">
    <text evidence="2">Belongs to the alpha-IPM synthase/homocitrate synthase family.</text>
</comment>
<evidence type="ECO:0000256" key="2">
    <source>
        <dbReference type="RuleBase" id="RU003523"/>
    </source>
</evidence>
<accession>A0ABR8BRX3</accession>
<dbReference type="EMBL" id="JACJQT010000001">
    <property type="protein sequence ID" value="MBD2276858.1"/>
    <property type="molecule type" value="Genomic_DNA"/>
</dbReference>
<organism evidence="4 5">
    <name type="scientific">Aphanizomenon flos-aquae FACHB-1040</name>
    <dbReference type="NCBI Taxonomy" id="2692887"/>
    <lineage>
        <taxon>Bacteria</taxon>
        <taxon>Bacillati</taxon>
        <taxon>Cyanobacteriota</taxon>
        <taxon>Cyanophyceae</taxon>
        <taxon>Nostocales</taxon>
        <taxon>Aphanizomenonaceae</taxon>
        <taxon>Aphanizomenon</taxon>
    </lineage>
</organism>
<dbReference type="InterPro" id="IPR000891">
    <property type="entry name" value="PYR_CT"/>
</dbReference>
<dbReference type="Pfam" id="PF22617">
    <property type="entry name" value="HCS_D2"/>
    <property type="match status" value="1"/>
</dbReference>
<dbReference type="RefSeq" id="WP_190381977.1">
    <property type="nucleotide sequence ID" value="NZ_JACJQT010000001.1"/>
</dbReference>
<dbReference type="SUPFAM" id="SSF51569">
    <property type="entry name" value="Aldolase"/>
    <property type="match status" value="1"/>
</dbReference>
<proteinExistence type="inferred from homology"/>
<dbReference type="Pfam" id="PF00682">
    <property type="entry name" value="HMGL-like"/>
    <property type="match status" value="1"/>
</dbReference>
<dbReference type="Proteomes" id="UP000606721">
    <property type="component" value="Unassembled WGS sequence"/>
</dbReference>
<dbReference type="PROSITE" id="PS00815">
    <property type="entry name" value="AIPM_HOMOCIT_SYNTH_1"/>
    <property type="match status" value="1"/>
</dbReference>
<dbReference type="PANTHER" id="PTHR42880:SF1">
    <property type="entry name" value="ISOPROPYLMALATE_HOMOCITRATE_CITRAMALATE SYNTHASE FAMILY PROTEIN"/>
    <property type="match status" value="1"/>
</dbReference>
<dbReference type="PROSITE" id="PS00816">
    <property type="entry name" value="AIPM_HOMOCIT_SYNTH_2"/>
    <property type="match status" value="1"/>
</dbReference>